<feature type="region of interest" description="Disordered" evidence="1">
    <location>
        <begin position="149"/>
        <end position="275"/>
    </location>
</feature>
<evidence type="ECO:0000259" key="3">
    <source>
        <dbReference type="Pfam" id="PF13464"/>
    </source>
</evidence>
<keyword evidence="2" id="KW-0812">Transmembrane</keyword>
<dbReference type="PANTHER" id="PTHR34475:SF1">
    <property type="entry name" value="CYTOSKELETON PROTEIN RODZ"/>
    <property type="match status" value="1"/>
</dbReference>
<feature type="region of interest" description="Disordered" evidence="1">
    <location>
        <begin position="1"/>
        <end position="21"/>
    </location>
</feature>
<dbReference type="Pfam" id="PF13464">
    <property type="entry name" value="RodZ_C"/>
    <property type="match status" value="1"/>
</dbReference>
<keyword evidence="5" id="KW-1185">Reference proteome</keyword>
<dbReference type="InterPro" id="IPR010982">
    <property type="entry name" value="Lambda_DNA-bd_dom_sf"/>
</dbReference>
<evidence type="ECO:0000313" key="5">
    <source>
        <dbReference type="Proteomes" id="UP000646745"/>
    </source>
</evidence>
<dbReference type="InterPro" id="IPR050400">
    <property type="entry name" value="Bact_Cytoskel_RodZ"/>
</dbReference>
<feature type="compositionally biased region" description="Polar residues" evidence="1">
    <location>
        <begin position="1"/>
        <end position="11"/>
    </location>
</feature>
<feature type="compositionally biased region" description="Low complexity" evidence="1">
    <location>
        <begin position="257"/>
        <end position="275"/>
    </location>
</feature>
<name>A0ABQ3E8C9_9GAMM</name>
<dbReference type="EMBL" id="BMZI01000004">
    <property type="protein sequence ID" value="GHB22627.1"/>
    <property type="molecule type" value="Genomic_DNA"/>
</dbReference>
<evidence type="ECO:0000256" key="2">
    <source>
        <dbReference type="SAM" id="Phobius"/>
    </source>
</evidence>
<dbReference type="Proteomes" id="UP000646745">
    <property type="component" value="Unassembled WGS sequence"/>
</dbReference>
<dbReference type="InterPro" id="IPR025194">
    <property type="entry name" value="RodZ-like_C"/>
</dbReference>
<dbReference type="PANTHER" id="PTHR34475">
    <property type="match status" value="1"/>
</dbReference>
<keyword evidence="2" id="KW-0472">Membrane</keyword>
<feature type="domain" description="Cytoskeleton protein RodZ-like C-terminal" evidence="3">
    <location>
        <begin position="283"/>
        <end position="354"/>
    </location>
</feature>
<dbReference type="RefSeq" id="WP_189444718.1">
    <property type="nucleotide sequence ID" value="NZ_BMZI01000004.1"/>
</dbReference>
<comment type="caution">
    <text evidence="4">The sequence shown here is derived from an EMBL/GenBank/DDBJ whole genome shotgun (WGS) entry which is preliminary data.</text>
</comment>
<dbReference type="Gene3D" id="1.10.260.40">
    <property type="entry name" value="lambda repressor-like DNA-binding domains"/>
    <property type="match status" value="1"/>
</dbReference>
<feature type="compositionally biased region" description="Low complexity" evidence="1">
    <location>
        <begin position="227"/>
        <end position="248"/>
    </location>
</feature>
<evidence type="ECO:0000313" key="4">
    <source>
        <dbReference type="EMBL" id="GHB22627.1"/>
    </source>
</evidence>
<sequence>MSETNESTPKINETPRDAHETAGIMLRRERERQGLSLDEIALQLNLRPIVVTGLEEDQFDQVPIAAYRRGYVRAYARLLGMDETLVVGAYDAKHGRADIDRKLSPVNTARPPSRVGAWVFRLFTLLVIVGLIALTLLWWQSREGNDVFGGGDSPAATDSLGSGDSTMTPNSDTALPPTSTPQNTPAATDASDLDAPGTGNLDSGGVAASAETSTPDAGERQAEQIDDSAVSGTATTADSTAANSDGTAESGSDGESSDTTANASTSSETTDQAATASANTLSLTFNEESWTEIYDANDDRIFSGLQSAGSQATAEGTPPFRLTIGNASGVSLEYRGEPVDLGQYTGGNNVARFTLGD</sequence>
<feature type="compositionally biased region" description="Polar residues" evidence="1">
    <location>
        <begin position="159"/>
        <end position="186"/>
    </location>
</feature>
<gene>
    <name evidence="4" type="ORF">GCM10009038_22000</name>
</gene>
<reference evidence="5" key="1">
    <citation type="journal article" date="2019" name="Int. J. Syst. Evol. Microbiol.">
        <title>The Global Catalogue of Microorganisms (GCM) 10K type strain sequencing project: providing services to taxonomists for standard genome sequencing and annotation.</title>
        <authorList>
            <consortium name="The Broad Institute Genomics Platform"/>
            <consortium name="The Broad Institute Genome Sequencing Center for Infectious Disease"/>
            <person name="Wu L."/>
            <person name="Ma J."/>
        </authorList>
    </citation>
    <scope>NUCLEOTIDE SEQUENCE [LARGE SCALE GENOMIC DNA]</scope>
    <source>
        <strain evidence="5">KCTC 32998</strain>
    </source>
</reference>
<evidence type="ECO:0000256" key="1">
    <source>
        <dbReference type="SAM" id="MobiDB-lite"/>
    </source>
</evidence>
<feature type="transmembrane region" description="Helical" evidence="2">
    <location>
        <begin position="118"/>
        <end position="139"/>
    </location>
</feature>
<keyword evidence="2" id="KW-1133">Transmembrane helix</keyword>
<protein>
    <submittedName>
        <fullName evidence="4">Cro/Cl family transcriptional regulator</fullName>
    </submittedName>
</protein>
<dbReference type="Pfam" id="PF13413">
    <property type="entry name" value="HTH_25"/>
    <property type="match status" value="1"/>
</dbReference>
<organism evidence="4 5">
    <name type="scientific">Salinicola rhizosphaerae</name>
    <dbReference type="NCBI Taxonomy" id="1443141"/>
    <lineage>
        <taxon>Bacteria</taxon>
        <taxon>Pseudomonadati</taxon>
        <taxon>Pseudomonadota</taxon>
        <taxon>Gammaproteobacteria</taxon>
        <taxon>Oceanospirillales</taxon>
        <taxon>Halomonadaceae</taxon>
        <taxon>Salinicola</taxon>
    </lineage>
</organism>
<proteinExistence type="predicted"/>
<accession>A0ABQ3E8C9</accession>